<proteinExistence type="predicted"/>
<dbReference type="Pfam" id="PF12752">
    <property type="entry name" value="SUZ"/>
    <property type="match status" value="1"/>
</dbReference>
<dbReference type="PROSITE" id="PS51673">
    <property type="entry name" value="SUZ"/>
    <property type="match status" value="1"/>
</dbReference>
<dbReference type="EMBL" id="CAJOBP010033126">
    <property type="protein sequence ID" value="CAF4684946.1"/>
    <property type="molecule type" value="Genomic_DNA"/>
</dbReference>
<feature type="non-terminal residue" evidence="3">
    <location>
        <position position="196"/>
    </location>
</feature>
<accession>A0A821HIE8</accession>
<feature type="compositionally biased region" description="Low complexity" evidence="1">
    <location>
        <begin position="178"/>
        <end position="190"/>
    </location>
</feature>
<gene>
    <name evidence="3" type="ORF">UJA718_LOCUS35447</name>
</gene>
<dbReference type="InterPro" id="IPR024771">
    <property type="entry name" value="SUZ"/>
</dbReference>
<organism evidence="3 4">
    <name type="scientific">Rotaria socialis</name>
    <dbReference type="NCBI Taxonomy" id="392032"/>
    <lineage>
        <taxon>Eukaryota</taxon>
        <taxon>Metazoa</taxon>
        <taxon>Spiralia</taxon>
        <taxon>Gnathifera</taxon>
        <taxon>Rotifera</taxon>
        <taxon>Eurotatoria</taxon>
        <taxon>Bdelloidea</taxon>
        <taxon>Philodinida</taxon>
        <taxon>Philodinidae</taxon>
        <taxon>Rotaria</taxon>
    </lineage>
</organism>
<protein>
    <recommendedName>
        <fullName evidence="2">SUZ domain-containing protein</fullName>
    </recommendedName>
</protein>
<dbReference type="AlphaFoldDB" id="A0A821HIE8"/>
<sequence length="196" mass="21136">ESILPAIASTVNDDDSRTSSNISFMNLNKPIRILKRPISQSQLSTTNVNVTNSSIATSTNTITTTAALHNDNNANNSNSPFPINTSSTTTVPVVSIIPRNFTKDSANVSQSISVPVFSSNSLSSQPARPAIKTYEQRELEYRLARLRIMGEEESSAKDDEDNPVVELTPVSTDDTNKPTTSPLSSTSSTTRTANNM</sequence>
<evidence type="ECO:0000259" key="2">
    <source>
        <dbReference type="PROSITE" id="PS51673"/>
    </source>
</evidence>
<name>A0A821HIE8_9BILA</name>
<evidence type="ECO:0000313" key="3">
    <source>
        <dbReference type="EMBL" id="CAF4684946.1"/>
    </source>
</evidence>
<dbReference type="Proteomes" id="UP000663873">
    <property type="component" value="Unassembled WGS sequence"/>
</dbReference>
<feature type="domain" description="SUZ" evidence="2">
    <location>
        <begin position="71"/>
        <end position="153"/>
    </location>
</feature>
<reference evidence="3" key="1">
    <citation type="submission" date="2021-02" db="EMBL/GenBank/DDBJ databases">
        <authorList>
            <person name="Nowell W R."/>
        </authorList>
    </citation>
    <scope>NUCLEOTIDE SEQUENCE</scope>
</reference>
<keyword evidence="4" id="KW-1185">Reference proteome</keyword>
<evidence type="ECO:0000313" key="4">
    <source>
        <dbReference type="Proteomes" id="UP000663873"/>
    </source>
</evidence>
<evidence type="ECO:0000256" key="1">
    <source>
        <dbReference type="SAM" id="MobiDB-lite"/>
    </source>
</evidence>
<comment type="caution">
    <text evidence="3">The sequence shown here is derived from an EMBL/GenBank/DDBJ whole genome shotgun (WGS) entry which is preliminary data.</text>
</comment>
<feature type="region of interest" description="Disordered" evidence="1">
    <location>
        <begin position="152"/>
        <end position="196"/>
    </location>
</feature>
<feature type="non-terminal residue" evidence="3">
    <location>
        <position position="1"/>
    </location>
</feature>